<dbReference type="GO" id="GO:0000976">
    <property type="term" value="F:transcription cis-regulatory region binding"/>
    <property type="evidence" value="ECO:0007669"/>
    <property type="project" value="UniProtKB-ARBA"/>
</dbReference>
<keyword evidence="4" id="KW-0805">Transcription regulation</keyword>
<dbReference type="GO" id="GO:0006952">
    <property type="term" value="P:defense response"/>
    <property type="evidence" value="ECO:0007669"/>
    <property type="project" value="UniProtKB-KW"/>
</dbReference>
<protein>
    <submittedName>
        <fullName evidence="11">Transcription factor ERF31</fullName>
    </submittedName>
</protein>
<dbReference type="InterPro" id="IPR044808">
    <property type="entry name" value="ERF_plant"/>
</dbReference>
<keyword evidence="8" id="KW-0539">Nucleus</keyword>
<evidence type="ECO:0000259" key="10">
    <source>
        <dbReference type="PROSITE" id="PS51032"/>
    </source>
</evidence>
<dbReference type="InterPro" id="IPR001471">
    <property type="entry name" value="AP2/ERF_dom"/>
</dbReference>
<dbReference type="InterPro" id="IPR016177">
    <property type="entry name" value="DNA-bd_dom_sf"/>
</dbReference>
<evidence type="ECO:0000256" key="3">
    <source>
        <dbReference type="ARBA" id="ARBA00022821"/>
    </source>
</evidence>
<evidence type="ECO:0000256" key="4">
    <source>
        <dbReference type="ARBA" id="ARBA00023015"/>
    </source>
</evidence>
<feature type="compositionally biased region" description="Basic and acidic residues" evidence="9">
    <location>
        <begin position="224"/>
        <end position="237"/>
    </location>
</feature>
<dbReference type="FunFam" id="3.30.730.10:FF:000001">
    <property type="entry name" value="Ethylene-responsive transcription factor 2"/>
    <property type="match status" value="1"/>
</dbReference>
<keyword evidence="3" id="KW-0611">Plant defense</keyword>
<evidence type="ECO:0000256" key="7">
    <source>
        <dbReference type="ARBA" id="ARBA00023163"/>
    </source>
</evidence>
<dbReference type="GO" id="GO:0009873">
    <property type="term" value="P:ethylene-activated signaling pathway"/>
    <property type="evidence" value="ECO:0007669"/>
    <property type="project" value="UniProtKB-KW"/>
</dbReference>
<comment type="subcellular location">
    <subcellularLocation>
        <location evidence="1">Nucleus</location>
    </subcellularLocation>
</comment>
<keyword evidence="2" id="KW-0936">Ethylene signaling pathway</keyword>
<evidence type="ECO:0000256" key="1">
    <source>
        <dbReference type="ARBA" id="ARBA00004123"/>
    </source>
</evidence>
<proteinExistence type="evidence at transcript level"/>
<dbReference type="PANTHER" id="PTHR31190:SF499">
    <property type="entry name" value="ETHYLENE-RESPONSIVE TRANSCRIPTION FACTOR ERF105"/>
    <property type="match status" value="1"/>
</dbReference>
<evidence type="ECO:0000256" key="6">
    <source>
        <dbReference type="ARBA" id="ARBA00023159"/>
    </source>
</evidence>
<evidence type="ECO:0000256" key="9">
    <source>
        <dbReference type="SAM" id="MobiDB-lite"/>
    </source>
</evidence>
<evidence type="ECO:0000256" key="2">
    <source>
        <dbReference type="ARBA" id="ARBA00022745"/>
    </source>
</evidence>
<dbReference type="GO" id="GO:0005634">
    <property type="term" value="C:nucleus"/>
    <property type="evidence" value="ECO:0007669"/>
    <property type="project" value="UniProtKB-SubCell"/>
</dbReference>
<dbReference type="PANTHER" id="PTHR31190">
    <property type="entry name" value="DNA-BINDING DOMAIN"/>
    <property type="match status" value="1"/>
</dbReference>
<dbReference type="CDD" id="cd00018">
    <property type="entry name" value="AP2"/>
    <property type="match status" value="1"/>
</dbReference>
<feature type="domain" description="AP2/ERF" evidence="10">
    <location>
        <begin position="144"/>
        <end position="202"/>
    </location>
</feature>
<dbReference type="InterPro" id="IPR036955">
    <property type="entry name" value="AP2/ERF_dom_sf"/>
</dbReference>
<dbReference type="SMART" id="SM00380">
    <property type="entry name" value="AP2"/>
    <property type="match status" value="1"/>
</dbReference>
<keyword evidence="5" id="KW-0238">DNA-binding</keyword>
<feature type="region of interest" description="Disordered" evidence="9">
    <location>
        <begin position="205"/>
        <end position="237"/>
    </location>
</feature>
<accession>A0A9E8Z2C9</accession>
<dbReference type="PRINTS" id="PR00367">
    <property type="entry name" value="ETHRSPELEMNT"/>
</dbReference>
<dbReference type="PROSITE" id="PS51032">
    <property type="entry name" value="AP2_ERF"/>
    <property type="match status" value="1"/>
</dbReference>
<organism evidence="11">
    <name type="scientific">Nothapodytes nimmoniana</name>
    <name type="common">Nothapodytes foetida</name>
    <dbReference type="NCBI Taxonomy" id="159386"/>
    <lineage>
        <taxon>Eukaryota</taxon>
        <taxon>Viridiplantae</taxon>
        <taxon>Streptophyta</taxon>
        <taxon>Embryophyta</taxon>
        <taxon>Tracheophyta</taxon>
        <taxon>Spermatophyta</taxon>
        <taxon>Magnoliopsida</taxon>
        <taxon>eudicotyledons</taxon>
        <taxon>Gunneridae</taxon>
        <taxon>Pentapetalae</taxon>
        <taxon>asterids</taxon>
        <taxon>lamiids</taxon>
        <taxon>Icacinales</taxon>
        <taxon>Icacinaceae</taxon>
        <taxon>Nothapodytes</taxon>
    </lineage>
</organism>
<sequence>MTTPHESLTLELLRHHLLGDFTSAESFISNLDLCFSHSYVNIQPISNKSDSDSLVSDFIQYESLVSNPYCSDLYVDLYEYEIKPSIVDLTKDGPSILNSTYSNPNACNQSLAIETSVQSSPRLQDSQNYGATVQVMERRGQGRQYRGVRRRPWGKFAAEIRDPKRKGSRVWLGTFDTDIDAARAYDCAAFRMRGSKAILNFPLEAGKSEPPVTTSRKRRRVCVSKRDDEPESDDVKPKVCHLTPSSWIGTWDSVNEDDEFSPDSALATINKARAMSTPMSRDPLSSTVKV</sequence>
<dbReference type="AlphaFoldDB" id="A0A9E8Z2C9"/>
<evidence type="ECO:0000256" key="8">
    <source>
        <dbReference type="ARBA" id="ARBA00023242"/>
    </source>
</evidence>
<evidence type="ECO:0000256" key="5">
    <source>
        <dbReference type="ARBA" id="ARBA00023125"/>
    </source>
</evidence>
<keyword evidence="7" id="KW-0804">Transcription</keyword>
<name>A0A9E8Z2C9_NOTNI</name>
<dbReference type="Gene3D" id="3.30.730.10">
    <property type="entry name" value="AP2/ERF domain"/>
    <property type="match status" value="1"/>
</dbReference>
<dbReference type="EMBL" id="OP311464">
    <property type="protein sequence ID" value="WAK85992.1"/>
    <property type="molecule type" value="mRNA"/>
</dbReference>
<evidence type="ECO:0000313" key="11">
    <source>
        <dbReference type="EMBL" id="WAK85992.1"/>
    </source>
</evidence>
<dbReference type="SUPFAM" id="SSF54171">
    <property type="entry name" value="DNA-binding domain"/>
    <property type="match status" value="1"/>
</dbReference>
<dbReference type="Pfam" id="PF00847">
    <property type="entry name" value="AP2"/>
    <property type="match status" value="1"/>
</dbReference>
<dbReference type="GO" id="GO:0003700">
    <property type="term" value="F:DNA-binding transcription factor activity"/>
    <property type="evidence" value="ECO:0007669"/>
    <property type="project" value="InterPro"/>
</dbReference>
<keyword evidence="6" id="KW-0010">Activator</keyword>
<reference evidence="11" key="1">
    <citation type="submission" date="2022-08" db="EMBL/GenBank/DDBJ databases">
        <title>Phylogenomics of transcriptionally active AP2/ERF and bHLH transcription factors and their promoter regions regulating camptothecin biosynthesis in Nothapodytes nimmoniana.</title>
        <authorList>
            <person name="Godbole R.C."/>
            <person name="Pable A.A."/>
            <person name="Singh S."/>
            <person name="Barvkar V.T."/>
        </authorList>
    </citation>
    <scope>NUCLEOTIDE SEQUENCE</scope>
</reference>